<dbReference type="Proteomes" id="UP001225596">
    <property type="component" value="Unassembled WGS sequence"/>
</dbReference>
<sequence>MLKLIFFLLLLVNGVLFAFHQGYLGSFGPDGHEPERMNNQLNADKIKLIAAPAPAPASASAPAPDIVASAAQPDNSNEQAAPKIACLQIGAFTVVEARRFEAQLASLPLTEKPARLDISEPSSHMVLIPPQNGKAEADKKVAELRALGVTDYFVLADHSNSELRWGISLGVFKSEEAARAFLSQLGQKGVRSARLAEYKAPMKKIAFRLQADGQTRSGIEKLKFAFPNQQVRDCPEANGD</sequence>
<evidence type="ECO:0000313" key="2">
    <source>
        <dbReference type="EMBL" id="MDQ9169164.1"/>
    </source>
</evidence>
<evidence type="ECO:0000259" key="1">
    <source>
        <dbReference type="Pfam" id="PF05036"/>
    </source>
</evidence>
<dbReference type="RefSeq" id="WP_338435000.1">
    <property type="nucleotide sequence ID" value="NZ_JAUYVH010000001.1"/>
</dbReference>
<name>A0ABU1BK13_9BURK</name>
<dbReference type="InterPro" id="IPR036680">
    <property type="entry name" value="SPOR-like_sf"/>
</dbReference>
<organism evidence="2 3">
    <name type="scientific">Keguizhuia sedimenti</name>
    <dbReference type="NCBI Taxonomy" id="3064264"/>
    <lineage>
        <taxon>Bacteria</taxon>
        <taxon>Pseudomonadati</taxon>
        <taxon>Pseudomonadota</taxon>
        <taxon>Betaproteobacteria</taxon>
        <taxon>Burkholderiales</taxon>
        <taxon>Oxalobacteraceae</taxon>
        <taxon>Keguizhuia</taxon>
    </lineage>
</organism>
<feature type="domain" description="SPOR" evidence="1">
    <location>
        <begin position="123"/>
        <end position="190"/>
    </location>
</feature>
<dbReference type="SUPFAM" id="SSF110997">
    <property type="entry name" value="Sporulation related repeat"/>
    <property type="match status" value="1"/>
</dbReference>
<evidence type="ECO:0000313" key="3">
    <source>
        <dbReference type="Proteomes" id="UP001225596"/>
    </source>
</evidence>
<dbReference type="Pfam" id="PF05036">
    <property type="entry name" value="SPOR"/>
    <property type="match status" value="1"/>
</dbReference>
<protein>
    <submittedName>
        <fullName evidence="2">SPOR domain-containing protein</fullName>
    </submittedName>
</protein>
<accession>A0ABU1BK13</accession>
<reference evidence="2 3" key="1">
    <citation type="submission" date="2023-08" db="EMBL/GenBank/DDBJ databases">
        <title>Oxalobacteraceae gen .nov., isolated from river sludge outside the plant.</title>
        <authorList>
            <person name="Zhao S.Y."/>
        </authorList>
    </citation>
    <scope>NUCLEOTIDE SEQUENCE [LARGE SCALE GENOMIC DNA]</scope>
    <source>
        <strain evidence="2 3">R-40</strain>
    </source>
</reference>
<dbReference type="InterPro" id="IPR007730">
    <property type="entry name" value="SPOR-like_dom"/>
</dbReference>
<proteinExistence type="predicted"/>
<comment type="caution">
    <text evidence="2">The sequence shown here is derived from an EMBL/GenBank/DDBJ whole genome shotgun (WGS) entry which is preliminary data.</text>
</comment>
<gene>
    <name evidence="2" type="ORF">Q8A64_01940</name>
</gene>
<dbReference type="EMBL" id="JAUYVH010000001">
    <property type="protein sequence ID" value="MDQ9169164.1"/>
    <property type="molecule type" value="Genomic_DNA"/>
</dbReference>
<keyword evidence="3" id="KW-1185">Reference proteome</keyword>